<dbReference type="InterPro" id="IPR057835">
    <property type="entry name" value="EF-hand_STIM1/2"/>
</dbReference>
<dbReference type="OrthoDB" id="9986177at2759"/>
<keyword evidence="7" id="KW-0106">Calcium</keyword>
<evidence type="ECO:0000313" key="17">
    <source>
        <dbReference type="Proteomes" id="UP000789390"/>
    </source>
</evidence>
<evidence type="ECO:0000256" key="9">
    <source>
        <dbReference type="ARBA" id="ARBA00023054"/>
    </source>
</evidence>
<dbReference type="Gene3D" id="1.10.238.180">
    <property type="match status" value="2"/>
</dbReference>
<evidence type="ECO:0000256" key="10">
    <source>
        <dbReference type="ARBA" id="ARBA00023065"/>
    </source>
</evidence>
<protein>
    <recommendedName>
        <fullName evidence="15">SAM domain-containing protein</fullName>
    </recommendedName>
</protein>
<dbReference type="PANTHER" id="PTHR15136">
    <property type="entry name" value="STROMAL INTERACTION MOLECULE HOMOLOG"/>
    <property type="match status" value="1"/>
</dbReference>
<keyword evidence="5" id="KW-0479">Metal-binding</keyword>
<evidence type="ECO:0000256" key="5">
    <source>
        <dbReference type="ARBA" id="ARBA00022723"/>
    </source>
</evidence>
<keyword evidence="8 14" id="KW-1133">Transmembrane helix</keyword>
<evidence type="ECO:0000256" key="6">
    <source>
        <dbReference type="ARBA" id="ARBA00022729"/>
    </source>
</evidence>
<organism evidence="16 17">
    <name type="scientific">Daphnia galeata</name>
    <dbReference type="NCBI Taxonomy" id="27404"/>
    <lineage>
        <taxon>Eukaryota</taxon>
        <taxon>Metazoa</taxon>
        <taxon>Ecdysozoa</taxon>
        <taxon>Arthropoda</taxon>
        <taxon>Crustacea</taxon>
        <taxon>Branchiopoda</taxon>
        <taxon>Diplostraca</taxon>
        <taxon>Cladocera</taxon>
        <taxon>Anomopoda</taxon>
        <taxon>Daphniidae</taxon>
        <taxon>Daphnia</taxon>
    </lineage>
</organism>
<evidence type="ECO:0000256" key="13">
    <source>
        <dbReference type="SAM" id="MobiDB-lite"/>
    </source>
</evidence>
<dbReference type="EMBL" id="CAKKLH010000043">
    <property type="protein sequence ID" value="CAH0100687.1"/>
    <property type="molecule type" value="Genomic_DNA"/>
</dbReference>
<evidence type="ECO:0000256" key="11">
    <source>
        <dbReference type="ARBA" id="ARBA00023136"/>
    </source>
</evidence>
<dbReference type="InterPro" id="IPR037608">
    <property type="entry name" value="STIM1/2"/>
</dbReference>
<sequence length="865" mass="97212">MNDTRWQLFGSTTRSPTWGKPTSDFPGVQSEKTYPSRPDSSAKKIKNDIITVPLAVNIWKPYTQESVKKMSEVWSNSQATPCYDEYSCLAARLSEAERLNLEAIRTLHGKLDDDANGNIDLSESDELGASSGHVVLLIGLSTIEFFNHSHGKARAKQKHGRWLTFLMCQRMNFLSACALAGLIFIFVLFGDVQFLREELHYEGGHERRQKAFHRDDDMHISVRELWDIWTRSEVHNWTIEQTTEWLSHFVQLPQYVSQFQQHNIDGAKLPRLAVNNVQFISGVLGIKDPIHRQKIAVKAMDVVLFGSPKDSSNYVKDVTLITLLVLALAGALYTYKSNRHSKQHLNKLMEHMEILSSAEKELQELQVKLQHARQEQDITLSEKQQLERKLEEEVRGSNASLYQADPLAELELRRLREEVDILRLELQRAEGELEDRLCWTPPPDLQHWLQLTYELEQRVYNKKRLQAEKQLEQAKDACEKLNRKRSSFVASFVSTHGRTIDDVDKSILEARSSLMEVKQDLQERTTRWRQIESLCGFSISTNPGLSYLETLLRSGLNSSRFVVFNPSRHGGTFEEDVDETGSMVSSCAAAGPPVATAAALLPFSDGRNNSIGNRPGQHFHNRKYPLRKRDSSVSLESASALINSYGNGLSSHSVSLSELPKTSTVPVVSGDVVVRQRLKQREDSKDSAFDGSIVSAGTNVEDADVTIPSRAAVLSNASQIKPTSLPKIEPPTSPGAIPKTLEKPAVATPTQMVENIGKSPLLPTKLNTRMSFPTKAVSQEIHEAAPVFKISAKIVFLLRKNSQSESALDVAFQNAMAQQVEAESGQEENVSTDSSLPSNDEESRKLKKKQRFQFPSFVKRNKNKT</sequence>
<keyword evidence="17" id="KW-1185">Reference proteome</keyword>
<reference evidence="16" key="1">
    <citation type="submission" date="2021-11" db="EMBL/GenBank/DDBJ databases">
        <authorList>
            <person name="Schell T."/>
        </authorList>
    </citation>
    <scope>NUCLEOTIDE SEQUENCE</scope>
    <source>
        <strain evidence="16">M5</strain>
    </source>
</reference>
<feature type="transmembrane region" description="Helical" evidence="14">
    <location>
        <begin position="171"/>
        <end position="189"/>
    </location>
</feature>
<dbReference type="SMART" id="SM00454">
    <property type="entry name" value="SAM"/>
    <property type="match status" value="1"/>
</dbReference>
<dbReference type="GO" id="GO:0051049">
    <property type="term" value="P:regulation of transport"/>
    <property type="evidence" value="ECO:0007669"/>
    <property type="project" value="UniProtKB-ARBA"/>
</dbReference>
<keyword evidence="9 12" id="KW-0175">Coiled coil</keyword>
<comment type="subcellular location">
    <subcellularLocation>
        <location evidence="1">Membrane</location>
        <topology evidence="1">Single-pass type I membrane protein</topology>
    </subcellularLocation>
</comment>
<dbReference type="FunFam" id="1.10.287.3550:FF:000002">
    <property type="entry name" value="Stromal interaction molecule homolog"/>
    <property type="match status" value="1"/>
</dbReference>
<keyword evidence="4 14" id="KW-0812">Transmembrane</keyword>
<dbReference type="Gene3D" id="1.10.287.3550">
    <property type="match status" value="1"/>
</dbReference>
<dbReference type="InterPro" id="IPR013761">
    <property type="entry name" value="SAM/pointed_sf"/>
</dbReference>
<feature type="coiled-coil region" evidence="12">
    <location>
        <begin position="345"/>
        <end position="432"/>
    </location>
</feature>
<dbReference type="PANTHER" id="PTHR15136:SF5">
    <property type="entry name" value="STROMAL INTERACTION MOLECULE HOMOLOG"/>
    <property type="match status" value="1"/>
</dbReference>
<feature type="domain" description="SAM" evidence="15">
    <location>
        <begin position="237"/>
        <end position="295"/>
    </location>
</feature>
<evidence type="ECO:0000256" key="14">
    <source>
        <dbReference type="SAM" id="Phobius"/>
    </source>
</evidence>
<dbReference type="Proteomes" id="UP000789390">
    <property type="component" value="Unassembled WGS sequence"/>
</dbReference>
<dbReference type="CDD" id="cd11722">
    <property type="entry name" value="SOAR"/>
    <property type="match status" value="1"/>
</dbReference>
<proteinExistence type="predicted"/>
<evidence type="ECO:0000259" key="15">
    <source>
        <dbReference type="PROSITE" id="PS50105"/>
    </source>
</evidence>
<evidence type="ECO:0000256" key="12">
    <source>
        <dbReference type="SAM" id="Coils"/>
    </source>
</evidence>
<dbReference type="Pfam" id="PF25578">
    <property type="entry name" value="EF-hand_STIM1"/>
    <property type="match status" value="2"/>
</dbReference>
<keyword evidence="6" id="KW-0732">Signal</keyword>
<dbReference type="GO" id="GO:0005783">
    <property type="term" value="C:endoplasmic reticulum"/>
    <property type="evidence" value="ECO:0007669"/>
    <property type="project" value="TreeGrafter"/>
</dbReference>
<evidence type="ECO:0000256" key="3">
    <source>
        <dbReference type="ARBA" id="ARBA00022568"/>
    </source>
</evidence>
<keyword evidence="10" id="KW-0406">Ion transport</keyword>
<dbReference type="GO" id="GO:0005509">
    <property type="term" value="F:calcium ion binding"/>
    <property type="evidence" value="ECO:0007669"/>
    <property type="project" value="TreeGrafter"/>
</dbReference>
<dbReference type="GO" id="GO:0005246">
    <property type="term" value="F:calcium channel regulator activity"/>
    <property type="evidence" value="ECO:0007669"/>
    <property type="project" value="InterPro"/>
</dbReference>
<dbReference type="SUPFAM" id="SSF47769">
    <property type="entry name" value="SAM/Pointed domain"/>
    <property type="match status" value="1"/>
</dbReference>
<evidence type="ECO:0000313" key="16">
    <source>
        <dbReference type="EMBL" id="CAH0100687.1"/>
    </source>
</evidence>
<feature type="compositionally biased region" description="Polar residues" evidence="13">
    <location>
        <begin position="1"/>
        <end position="16"/>
    </location>
</feature>
<keyword evidence="11 14" id="KW-0472">Membrane</keyword>
<dbReference type="CDD" id="cd09504">
    <property type="entry name" value="SAM_STIM-1_2-like"/>
    <property type="match status" value="1"/>
</dbReference>
<evidence type="ECO:0000256" key="1">
    <source>
        <dbReference type="ARBA" id="ARBA00004479"/>
    </source>
</evidence>
<dbReference type="PROSITE" id="PS50105">
    <property type="entry name" value="SAM_DOMAIN"/>
    <property type="match status" value="1"/>
</dbReference>
<accession>A0A8J2WIR4</accession>
<dbReference type="AlphaFoldDB" id="A0A8J2WIR4"/>
<dbReference type="FunFam" id="1.20.5.340:FF:000033">
    <property type="entry name" value="Stromal interaction molecule"/>
    <property type="match status" value="1"/>
</dbReference>
<name>A0A8J2WIR4_9CRUS</name>
<comment type="caution">
    <text evidence="16">The sequence shown here is derived from an EMBL/GenBank/DDBJ whole genome shotgun (WGS) entry which is preliminary data.</text>
</comment>
<feature type="region of interest" description="Disordered" evidence="13">
    <location>
        <begin position="819"/>
        <end position="865"/>
    </location>
</feature>
<dbReference type="Pfam" id="PF07647">
    <property type="entry name" value="SAM_2"/>
    <property type="match status" value="1"/>
</dbReference>
<dbReference type="Pfam" id="PF16533">
    <property type="entry name" value="SOAR"/>
    <property type="match status" value="1"/>
</dbReference>
<keyword evidence="3" id="KW-0109">Calcium transport</keyword>
<dbReference type="GO" id="GO:0006874">
    <property type="term" value="P:intracellular calcium ion homeostasis"/>
    <property type="evidence" value="ECO:0007669"/>
    <property type="project" value="TreeGrafter"/>
</dbReference>
<feature type="compositionally biased region" description="Polar residues" evidence="13">
    <location>
        <begin position="827"/>
        <end position="838"/>
    </location>
</feature>
<dbReference type="InterPro" id="IPR032393">
    <property type="entry name" value="SOAR_STIM1/2"/>
</dbReference>
<dbReference type="GO" id="GO:0002115">
    <property type="term" value="P:store-operated calcium entry"/>
    <property type="evidence" value="ECO:0007669"/>
    <property type="project" value="TreeGrafter"/>
</dbReference>
<evidence type="ECO:0000256" key="2">
    <source>
        <dbReference type="ARBA" id="ARBA00022448"/>
    </source>
</evidence>
<feature type="coiled-coil region" evidence="12">
    <location>
        <begin position="457"/>
        <end position="484"/>
    </location>
</feature>
<gene>
    <name evidence="16" type="ORF">DGAL_LOCUS2974</name>
</gene>
<dbReference type="Gene3D" id="1.20.5.340">
    <property type="match status" value="1"/>
</dbReference>
<dbReference type="Gene3D" id="1.10.150.50">
    <property type="entry name" value="Transcription Factor, Ets-1"/>
    <property type="match status" value="1"/>
</dbReference>
<evidence type="ECO:0000256" key="7">
    <source>
        <dbReference type="ARBA" id="ARBA00022837"/>
    </source>
</evidence>
<dbReference type="FunFam" id="1.10.150.50:FF:000009">
    <property type="entry name" value="Stromal interaction molecule 1"/>
    <property type="match status" value="1"/>
</dbReference>
<evidence type="ECO:0000256" key="8">
    <source>
        <dbReference type="ARBA" id="ARBA00022989"/>
    </source>
</evidence>
<evidence type="ECO:0000256" key="4">
    <source>
        <dbReference type="ARBA" id="ARBA00022692"/>
    </source>
</evidence>
<feature type="region of interest" description="Disordered" evidence="13">
    <location>
        <begin position="1"/>
        <end position="41"/>
    </location>
</feature>
<dbReference type="InterPro" id="IPR001660">
    <property type="entry name" value="SAM"/>
</dbReference>
<keyword evidence="2" id="KW-0813">Transport</keyword>
<dbReference type="GO" id="GO:0005886">
    <property type="term" value="C:plasma membrane"/>
    <property type="evidence" value="ECO:0007669"/>
    <property type="project" value="TreeGrafter"/>
</dbReference>